<keyword evidence="3" id="KW-0862">Zinc</keyword>
<feature type="non-terminal residue" evidence="6">
    <location>
        <position position="104"/>
    </location>
</feature>
<dbReference type="PROSITE" id="PS50016">
    <property type="entry name" value="ZF_PHD_2"/>
    <property type="match status" value="1"/>
</dbReference>
<proteinExistence type="predicted"/>
<dbReference type="EMBL" id="GECZ01018530">
    <property type="protein sequence ID" value="JAS51239.1"/>
    <property type="molecule type" value="Transcribed_RNA"/>
</dbReference>
<sequence length="104" mass="11751">MNENSNNCCKCGRYVRHGGVFCTGLCKSWVHLRCINLAYSAVKDLKKEELEKWQCPVCQKESNEEPVNSLSEVENSDLEISLSLAADIGNALLHENEDLKQELH</sequence>
<reference evidence="6" key="1">
    <citation type="submission" date="2015-11" db="EMBL/GenBank/DDBJ databases">
        <title>De novo transcriptome assembly of four potential Pierce s Disease insect vectors from Arizona vineyards.</title>
        <authorList>
            <person name="Tassone E.E."/>
        </authorList>
    </citation>
    <scope>NUCLEOTIDE SEQUENCE</scope>
</reference>
<keyword evidence="1" id="KW-0479">Metal-binding</keyword>
<dbReference type="SUPFAM" id="SSF57903">
    <property type="entry name" value="FYVE/PHD zinc finger"/>
    <property type="match status" value="1"/>
</dbReference>
<protein>
    <recommendedName>
        <fullName evidence="5">PHD-type domain-containing protein</fullName>
    </recommendedName>
</protein>
<organism evidence="6">
    <name type="scientific">Cuerna arida</name>
    <dbReference type="NCBI Taxonomy" id="1464854"/>
    <lineage>
        <taxon>Eukaryota</taxon>
        <taxon>Metazoa</taxon>
        <taxon>Ecdysozoa</taxon>
        <taxon>Arthropoda</taxon>
        <taxon>Hexapoda</taxon>
        <taxon>Insecta</taxon>
        <taxon>Pterygota</taxon>
        <taxon>Neoptera</taxon>
        <taxon>Paraneoptera</taxon>
        <taxon>Hemiptera</taxon>
        <taxon>Auchenorrhyncha</taxon>
        <taxon>Membracoidea</taxon>
        <taxon>Cicadellidae</taxon>
        <taxon>Cicadellinae</taxon>
        <taxon>Proconiini</taxon>
        <taxon>Cuerna</taxon>
    </lineage>
</organism>
<evidence type="ECO:0000259" key="5">
    <source>
        <dbReference type="PROSITE" id="PS50016"/>
    </source>
</evidence>
<keyword evidence="2 4" id="KW-0863">Zinc-finger</keyword>
<dbReference type="InterPro" id="IPR013083">
    <property type="entry name" value="Znf_RING/FYVE/PHD"/>
</dbReference>
<dbReference type="InterPro" id="IPR011011">
    <property type="entry name" value="Znf_FYVE_PHD"/>
</dbReference>
<evidence type="ECO:0000256" key="1">
    <source>
        <dbReference type="ARBA" id="ARBA00022723"/>
    </source>
</evidence>
<dbReference type="GO" id="GO:0008270">
    <property type="term" value="F:zinc ion binding"/>
    <property type="evidence" value="ECO:0007669"/>
    <property type="project" value="UniProtKB-KW"/>
</dbReference>
<dbReference type="InterPro" id="IPR019787">
    <property type="entry name" value="Znf_PHD-finger"/>
</dbReference>
<accession>A0A1B6FM36</accession>
<dbReference type="AlphaFoldDB" id="A0A1B6FM36"/>
<name>A0A1B6FM36_9HEMI</name>
<gene>
    <name evidence="6" type="ORF">g.10855</name>
</gene>
<evidence type="ECO:0000256" key="3">
    <source>
        <dbReference type="ARBA" id="ARBA00022833"/>
    </source>
</evidence>
<feature type="domain" description="PHD-type" evidence="5">
    <location>
        <begin position="5"/>
        <end position="61"/>
    </location>
</feature>
<dbReference type="InterPro" id="IPR001965">
    <property type="entry name" value="Znf_PHD"/>
</dbReference>
<evidence type="ECO:0000256" key="4">
    <source>
        <dbReference type="PROSITE-ProRule" id="PRU00146"/>
    </source>
</evidence>
<dbReference type="PROSITE" id="PS01359">
    <property type="entry name" value="ZF_PHD_1"/>
    <property type="match status" value="1"/>
</dbReference>
<evidence type="ECO:0000313" key="6">
    <source>
        <dbReference type="EMBL" id="JAS51239.1"/>
    </source>
</evidence>
<dbReference type="InterPro" id="IPR019786">
    <property type="entry name" value="Zinc_finger_PHD-type_CS"/>
</dbReference>
<dbReference type="SMART" id="SM00249">
    <property type="entry name" value="PHD"/>
    <property type="match status" value="1"/>
</dbReference>
<dbReference type="Gene3D" id="3.30.40.10">
    <property type="entry name" value="Zinc/RING finger domain, C3HC4 (zinc finger)"/>
    <property type="match status" value="1"/>
</dbReference>
<evidence type="ECO:0000256" key="2">
    <source>
        <dbReference type="ARBA" id="ARBA00022771"/>
    </source>
</evidence>